<comment type="caution">
    <text evidence="1">The sequence shown here is derived from an EMBL/GenBank/DDBJ whole genome shotgun (WGS) entry which is preliminary data.</text>
</comment>
<sequence length="770" mass="87449">MRAELKCLAYIGFSEDAETFMYWGVNGTYPEEDKELNEYWNFTHKDGRVYALSVLSISKVSRRFLNVPIECHVMSLDGIEVGTVWLREADHNDFYTSVSLCLAASMMILTLMACFFFFRVDLVLAYRKLQRHFTKQQAPDGKLYDAYVSFLHPDPLSSAETASFALQILPGELETKHGFSLYIRGRDDCPGEAVHDAIAATVSQCRRLIIILSSVVKSSADGKTEEEEALLYINQLGYEHKVGLHDALTQNSPRVILVEIGGPVDYSILPESLRYIKRKQGVLKWKKPSPKSHKLTRLWSNINFWKNLSKMDTSRIVFLFFMVIPTCSETVEPNCMDNERTLCKLVEGEALYFVHMNLDDTNVTQKNFTWYKTDPNFEYISTDENDNVHYHGGSLLFLNVLPENAGFYTGRYTDPSGECENFHLEVKVFKFRNNTELFYGSVDHADQNKEIQRVAYRTPVVVSPSKNNKGQFADEGLGIKLNCSVFCGTNLKKVCQAIWRLPFDQTDGYKQDTKYDSKSGLSTAILTIDKVSAQDFKAEFKCIGDGFYKEVKETLTLKRRESIVPLLSGGLTVFFLCVLAAGLVKYFAIDLALFIRPYFPQSSHNKDVRVYDAYVVYQTHDLDKATEDTLCQFITKSLPSVLEEKCGYRLFIHGRDDIPGEDLLELVEARMKQSRRLMVILSPGSGSESDITDQDPTWPQNSVIGGFDWQLPIVRQRQTLPAESLHSLAVKVNAPRSLLPQSPQKSNQATLVSPSSFTPRTSQRAVNHRQ</sequence>
<evidence type="ECO:0000313" key="2">
    <source>
        <dbReference type="Proteomes" id="UP000831701"/>
    </source>
</evidence>
<accession>A0ACB8VJM5</accession>
<keyword evidence="2" id="KW-1185">Reference proteome</keyword>
<evidence type="ECO:0000313" key="1">
    <source>
        <dbReference type="EMBL" id="KAI3355714.1"/>
    </source>
</evidence>
<proteinExistence type="predicted"/>
<reference evidence="1" key="1">
    <citation type="submission" date="2022-04" db="EMBL/GenBank/DDBJ databases">
        <title>Jade perch genome.</title>
        <authorList>
            <person name="Chao B."/>
        </authorList>
    </citation>
    <scope>NUCLEOTIDE SEQUENCE</scope>
    <source>
        <strain evidence="1">CB-2022</strain>
    </source>
</reference>
<dbReference type="Proteomes" id="UP000831701">
    <property type="component" value="Chromosome 20"/>
</dbReference>
<dbReference type="EMBL" id="CM041550">
    <property type="protein sequence ID" value="KAI3355714.1"/>
    <property type="molecule type" value="Genomic_DNA"/>
</dbReference>
<name>A0ACB8VJM5_9TELE</name>
<organism evidence="1 2">
    <name type="scientific">Scortum barcoo</name>
    <name type="common">barcoo grunter</name>
    <dbReference type="NCBI Taxonomy" id="214431"/>
    <lineage>
        <taxon>Eukaryota</taxon>
        <taxon>Metazoa</taxon>
        <taxon>Chordata</taxon>
        <taxon>Craniata</taxon>
        <taxon>Vertebrata</taxon>
        <taxon>Euteleostomi</taxon>
        <taxon>Actinopterygii</taxon>
        <taxon>Neopterygii</taxon>
        <taxon>Teleostei</taxon>
        <taxon>Neoteleostei</taxon>
        <taxon>Acanthomorphata</taxon>
        <taxon>Eupercaria</taxon>
        <taxon>Centrarchiformes</taxon>
        <taxon>Terapontoidei</taxon>
        <taxon>Terapontidae</taxon>
        <taxon>Scortum</taxon>
    </lineage>
</organism>
<gene>
    <name evidence="1" type="ORF">L3Q82_004302</name>
</gene>
<protein>
    <submittedName>
        <fullName evidence="1">Uncharacterized protein</fullName>
    </submittedName>
</protein>